<organism evidence="3 4">
    <name type="scientific">Phyllobacterium ifriqiyense</name>
    <dbReference type="NCBI Taxonomy" id="314238"/>
    <lineage>
        <taxon>Bacteria</taxon>
        <taxon>Pseudomonadati</taxon>
        <taxon>Pseudomonadota</taxon>
        <taxon>Alphaproteobacteria</taxon>
        <taxon>Hyphomicrobiales</taxon>
        <taxon>Phyllobacteriaceae</taxon>
        <taxon>Phyllobacterium</taxon>
    </lineage>
</organism>
<reference evidence="3 4" key="1">
    <citation type="submission" date="2023-07" db="EMBL/GenBank/DDBJ databases">
        <title>Comparative genomics of wheat-associated soil bacteria to identify genetic determinants of phenazine resistance.</title>
        <authorList>
            <person name="Mouncey N."/>
        </authorList>
    </citation>
    <scope>NUCLEOTIDE SEQUENCE [LARGE SCALE GENOMIC DNA]</scope>
    <source>
        <strain evidence="3 4">W4I11</strain>
    </source>
</reference>
<evidence type="ECO:0000313" key="4">
    <source>
        <dbReference type="Proteomes" id="UP001237780"/>
    </source>
</evidence>
<dbReference type="SUPFAM" id="SSF69786">
    <property type="entry name" value="YggU-like"/>
    <property type="match status" value="1"/>
</dbReference>
<sequence>MTSQYFRKEVDGLTVFVRLTPKSAKDAVEGVETTDDGRAHLKVRVRAVPEDGKANAALIKLLAKWLDVAPRSITIVAGATSRLKQIRFEGDPGSLIAKLSGSIKL</sequence>
<accession>A0ABU0S9B3</accession>
<evidence type="ECO:0000256" key="1">
    <source>
        <dbReference type="ARBA" id="ARBA00010364"/>
    </source>
</evidence>
<comment type="caution">
    <text evidence="3">The sequence shown here is derived from an EMBL/GenBank/DDBJ whole genome shotgun (WGS) entry which is preliminary data.</text>
</comment>
<evidence type="ECO:0000313" key="3">
    <source>
        <dbReference type="EMBL" id="MDQ0997349.1"/>
    </source>
</evidence>
<dbReference type="InterPro" id="IPR003746">
    <property type="entry name" value="DUF167"/>
</dbReference>
<dbReference type="PANTHER" id="PTHR13420:SF7">
    <property type="entry name" value="UPF0235 PROTEIN C15ORF40"/>
    <property type="match status" value="1"/>
</dbReference>
<dbReference type="NCBIfam" id="TIGR00251">
    <property type="entry name" value="DUF167 family protein"/>
    <property type="match status" value="1"/>
</dbReference>
<dbReference type="InterPro" id="IPR036591">
    <property type="entry name" value="YggU-like_sf"/>
</dbReference>
<dbReference type="Gene3D" id="3.30.1200.10">
    <property type="entry name" value="YggU-like"/>
    <property type="match status" value="1"/>
</dbReference>
<comment type="similarity">
    <text evidence="1 2">Belongs to the UPF0235 family.</text>
</comment>
<proteinExistence type="inferred from homology"/>
<dbReference type="Proteomes" id="UP001237780">
    <property type="component" value="Unassembled WGS sequence"/>
</dbReference>
<dbReference type="EMBL" id="JAUSZT010000003">
    <property type="protein sequence ID" value="MDQ0997349.1"/>
    <property type="molecule type" value="Genomic_DNA"/>
</dbReference>
<protein>
    <recommendedName>
        <fullName evidence="2">UPF0235 protein QFZ34_002531</fullName>
    </recommendedName>
</protein>
<dbReference type="PANTHER" id="PTHR13420">
    <property type="entry name" value="UPF0235 PROTEIN C15ORF40"/>
    <property type="match status" value="1"/>
</dbReference>
<dbReference type="SMART" id="SM01152">
    <property type="entry name" value="DUF167"/>
    <property type="match status" value="1"/>
</dbReference>
<keyword evidence="4" id="KW-1185">Reference proteome</keyword>
<dbReference type="RefSeq" id="WP_115054389.1">
    <property type="nucleotide sequence ID" value="NZ_JAUSZT010000003.1"/>
</dbReference>
<dbReference type="Pfam" id="PF02594">
    <property type="entry name" value="DUF167"/>
    <property type="match status" value="1"/>
</dbReference>
<dbReference type="HAMAP" id="MF_00634">
    <property type="entry name" value="UPF0235"/>
    <property type="match status" value="1"/>
</dbReference>
<evidence type="ECO:0000256" key="2">
    <source>
        <dbReference type="HAMAP-Rule" id="MF_00634"/>
    </source>
</evidence>
<gene>
    <name evidence="3" type="ORF">QFZ34_002531</name>
</gene>
<name>A0ABU0S9B3_9HYPH</name>
<dbReference type="NCBIfam" id="NF002348">
    <property type="entry name" value="PRK01310.1"/>
    <property type="match status" value="1"/>
</dbReference>